<name>A0A060WRS5_ONCMY</name>
<evidence type="ECO:0000313" key="1">
    <source>
        <dbReference type="EMBL" id="CDQ67744.1"/>
    </source>
</evidence>
<dbReference type="AlphaFoldDB" id="A0A060WRS5"/>
<evidence type="ECO:0000313" key="2">
    <source>
        <dbReference type="Proteomes" id="UP000193380"/>
    </source>
</evidence>
<reference evidence="1" key="1">
    <citation type="journal article" date="2014" name="Nat. Commun.">
        <title>The rainbow trout genome provides novel insights into evolution after whole-genome duplication in vertebrates.</title>
        <authorList>
            <person name="Berthelot C."/>
            <person name="Brunet F."/>
            <person name="Chalopin D."/>
            <person name="Juanchich A."/>
            <person name="Bernard M."/>
            <person name="Noel B."/>
            <person name="Bento P."/>
            <person name="Da Silva C."/>
            <person name="Labadie K."/>
            <person name="Alberti A."/>
            <person name="Aury J.M."/>
            <person name="Louis A."/>
            <person name="Dehais P."/>
            <person name="Bardou P."/>
            <person name="Montfort J."/>
            <person name="Klopp C."/>
            <person name="Cabau C."/>
            <person name="Gaspin C."/>
            <person name="Thorgaard G.H."/>
            <person name="Boussaha M."/>
            <person name="Quillet E."/>
            <person name="Guyomard R."/>
            <person name="Galiana D."/>
            <person name="Bobe J."/>
            <person name="Volff J.N."/>
            <person name="Genet C."/>
            <person name="Wincker P."/>
            <person name="Jaillon O."/>
            <person name="Roest Crollius H."/>
            <person name="Guiguen Y."/>
        </authorList>
    </citation>
    <scope>NUCLEOTIDE SEQUENCE [LARGE SCALE GENOMIC DNA]</scope>
</reference>
<reference evidence="1" key="2">
    <citation type="submission" date="2014-03" db="EMBL/GenBank/DDBJ databases">
        <authorList>
            <person name="Genoscope - CEA"/>
        </authorList>
    </citation>
    <scope>NUCLEOTIDE SEQUENCE</scope>
</reference>
<sequence length="88" mass="9622">MYRRLLQSAVRNIINTSASRVTFGKALEQEACLGRALIACRLLASTSPSQTQCRTLHSTSQVCANHHDSHQGWNNSKCAFADGIFSLA</sequence>
<gene>
    <name evidence="1" type="ORF">GSONMT00048278001</name>
</gene>
<dbReference type="EMBL" id="FR904595">
    <property type="protein sequence ID" value="CDQ67744.1"/>
    <property type="molecule type" value="Genomic_DNA"/>
</dbReference>
<protein>
    <submittedName>
        <fullName evidence="1">Uncharacterized protein</fullName>
    </submittedName>
</protein>
<dbReference type="PaxDb" id="8022-A0A060WRS5"/>
<organism evidence="1 2">
    <name type="scientific">Oncorhynchus mykiss</name>
    <name type="common">Rainbow trout</name>
    <name type="synonym">Salmo gairdneri</name>
    <dbReference type="NCBI Taxonomy" id="8022"/>
    <lineage>
        <taxon>Eukaryota</taxon>
        <taxon>Metazoa</taxon>
        <taxon>Chordata</taxon>
        <taxon>Craniata</taxon>
        <taxon>Vertebrata</taxon>
        <taxon>Euteleostomi</taxon>
        <taxon>Actinopterygii</taxon>
        <taxon>Neopterygii</taxon>
        <taxon>Teleostei</taxon>
        <taxon>Protacanthopterygii</taxon>
        <taxon>Salmoniformes</taxon>
        <taxon>Salmonidae</taxon>
        <taxon>Salmoninae</taxon>
        <taxon>Oncorhynchus</taxon>
    </lineage>
</organism>
<dbReference type="STRING" id="8022.A0A060WRS5"/>
<proteinExistence type="predicted"/>
<dbReference type="Proteomes" id="UP000193380">
    <property type="component" value="Unassembled WGS sequence"/>
</dbReference>
<accession>A0A060WRS5</accession>